<evidence type="ECO:0000313" key="3">
    <source>
        <dbReference type="EMBL" id="KAG8236224.1"/>
    </source>
</evidence>
<name>A0A8K0PA59_LADFU</name>
<dbReference type="AlphaFoldDB" id="A0A8K0PA59"/>
<reference evidence="3" key="1">
    <citation type="submission" date="2013-04" db="EMBL/GenBank/DDBJ databases">
        <authorList>
            <person name="Qu J."/>
            <person name="Murali S.C."/>
            <person name="Bandaranaike D."/>
            <person name="Bellair M."/>
            <person name="Blankenburg K."/>
            <person name="Chao H."/>
            <person name="Dinh H."/>
            <person name="Doddapaneni H."/>
            <person name="Downs B."/>
            <person name="Dugan-Rocha S."/>
            <person name="Elkadiri S."/>
            <person name="Gnanaolivu R.D."/>
            <person name="Hernandez B."/>
            <person name="Javaid M."/>
            <person name="Jayaseelan J.C."/>
            <person name="Lee S."/>
            <person name="Li M."/>
            <person name="Ming W."/>
            <person name="Munidasa M."/>
            <person name="Muniz J."/>
            <person name="Nguyen L."/>
            <person name="Ongeri F."/>
            <person name="Osuji N."/>
            <person name="Pu L.-L."/>
            <person name="Puazo M."/>
            <person name="Qu C."/>
            <person name="Quiroz J."/>
            <person name="Raj R."/>
            <person name="Weissenberger G."/>
            <person name="Xin Y."/>
            <person name="Zou X."/>
            <person name="Han Y."/>
            <person name="Richards S."/>
            <person name="Worley K."/>
            <person name="Muzny D."/>
            <person name="Gibbs R."/>
        </authorList>
    </citation>
    <scope>NUCLEOTIDE SEQUENCE</scope>
    <source>
        <strain evidence="3">Sampled in the wild</strain>
    </source>
</reference>
<dbReference type="PANTHER" id="PTHR47163:SF2">
    <property type="entry name" value="SI:DKEY-17M8.2"/>
    <property type="match status" value="1"/>
</dbReference>
<dbReference type="Proteomes" id="UP000792457">
    <property type="component" value="Unassembled WGS sequence"/>
</dbReference>
<gene>
    <name evidence="3" type="ORF">J437_LFUL016622</name>
</gene>
<feature type="transmembrane region" description="Helical" evidence="1">
    <location>
        <begin position="77"/>
        <end position="99"/>
    </location>
</feature>
<sequence length="264" mass="30201">MVKFISPSTAFDFLEKHSCLLPKNGQTRPRCGNILHYNEKKHLWRCYGKLKNPKTRKSVRCKLTASRHKGTWLDNTWITAVTTILFVSVFLSNALTTIYTRENLGMLFTSFEDWCNYVREVCRKDLRTQEVGGSIPKIGGGGFTVEVDETLLGRRKSCVSRPMMGQWVLGGIERCSQKVFLTVIPNRTADTLTQHIRRNIAPGTTIITDCWKGYGFLRHDPDFNHLTVNHAENFVDPATVAHTQNIERVWREAPFLNLALGWTK</sequence>
<accession>A0A8K0PA59</accession>
<dbReference type="OrthoDB" id="6611384at2759"/>
<dbReference type="InterPro" id="IPR024445">
    <property type="entry name" value="Tnp_ISXO2-like"/>
</dbReference>
<organism evidence="3 4">
    <name type="scientific">Ladona fulva</name>
    <name type="common">Scarce chaser dragonfly</name>
    <name type="synonym">Libellula fulva</name>
    <dbReference type="NCBI Taxonomy" id="123851"/>
    <lineage>
        <taxon>Eukaryota</taxon>
        <taxon>Metazoa</taxon>
        <taxon>Ecdysozoa</taxon>
        <taxon>Arthropoda</taxon>
        <taxon>Hexapoda</taxon>
        <taxon>Insecta</taxon>
        <taxon>Pterygota</taxon>
        <taxon>Palaeoptera</taxon>
        <taxon>Odonata</taxon>
        <taxon>Epiprocta</taxon>
        <taxon>Anisoptera</taxon>
        <taxon>Libelluloidea</taxon>
        <taxon>Libellulidae</taxon>
        <taxon>Ladona</taxon>
    </lineage>
</organism>
<dbReference type="InterPro" id="IPR053164">
    <property type="entry name" value="IS1016-like_transposase"/>
</dbReference>
<dbReference type="SMART" id="SM01126">
    <property type="entry name" value="DDE_Tnp_IS1595"/>
    <property type="match status" value="1"/>
</dbReference>
<keyword evidence="1" id="KW-0472">Membrane</keyword>
<dbReference type="EMBL" id="KZ309000">
    <property type="protein sequence ID" value="KAG8236224.1"/>
    <property type="molecule type" value="Genomic_DNA"/>
</dbReference>
<comment type="caution">
    <text evidence="3">The sequence shown here is derived from an EMBL/GenBank/DDBJ whole genome shotgun (WGS) entry which is preliminary data.</text>
</comment>
<protein>
    <recommendedName>
        <fullName evidence="2">ISXO2-like transposase domain-containing protein</fullName>
    </recommendedName>
</protein>
<reference evidence="3" key="2">
    <citation type="submission" date="2017-10" db="EMBL/GenBank/DDBJ databases">
        <title>Ladona fulva Genome sequencing and assembly.</title>
        <authorList>
            <person name="Murali S."/>
            <person name="Richards S."/>
            <person name="Bandaranaike D."/>
            <person name="Bellair M."/>
            <person name="Blankenburg K."/>
            <person name="Chao H."/>
            <person name="Dinh H."/>
            <person name="Doddapaneni H."/>
            <person name="Dugan-Rocha S."/>
            <person name="Elkadiri S."/>
            <person name="Gnanaolivu R."/>
            <person name="Hernandez B."/>
            <person name="Skinner E."/>
            <person name="Javaid M."/>
            <person name="Lee S."/>
            <person name="Li M."/>
            <person name="Ming W."/>
            <person name="Munidasa M."/>
            <person name="Muniz J."/>
            <person name="Nguyen L."/>
            <person name="Hughes D."/>
            <person name="Osuji N."/>
            <person name="Pu L.-L."/>
            <person name="Puazo M."/>
            <person name="Qu C."/>
            <person name="Quiroz J."/>
            <person name="Raj R."/>
            <person name="Weissenberger G."/>
            <person name="Xin Y."/>
            <person name="Zou X."/>
            <person name="Han Y."/>
            <person name="Worley K."/>
            <person name="Muzny D."/>
            <person name="Gibbs R."/>
        </authorList>
    </citation>
    <scope>NUCLEOTIDE SEQUENCE</scope>
    <source>
        <strain evidence="3">Sampled in the wild</strain>
    </source>
</reference>
<feature type="domain" description="ISXO2-like transposase" evidence="2">
    <location>
        <begin position="137"/>
        <end position="253"/>
    </location>
</feature>
<dbReference type="PANTHER" id="PTHR47163">
    <property type="entry name" value="DDE_TNP_IS1595 DOMAIN-CONTAINING PROTEIN"/>
    <property type="match status" value="1"/>
</dbReference>
<evidence type="ECO:0000313" key="4">
    <source>
        <dbReference type="Proteomes" id="UP000792457"/>
    </source>
</evidence>
<keyword evidence="1" id="KW-0812">Transmembrane</keyword>
<keyword evidence="1" id="KW-1133">Transmembrane helix</keyword>
<evidence type="ECO:0000256" key="1">
    <source>
        <dbReference type="SAM" id="Phobius"/>
    </source>
</evidence>
<proteinExistence type="predicted"/>
<dbReference type="Pfam" id="PF12762">
    <property type="entry name" value="DDE_Tnp_IS1595"/>
    <property type="match status" value="1"/>
</dbReference>
<evidence type="ECO:0000259" key="2">
    <source>
        <dbReference type="SMART" id="SM01126"/>
    </source>
</evidence>
<keyword evidence="4" id="KW-1185">Reference proteome</keyword>